<organism evidence="2">
    <name type="scientific">Melipona fasciculata</name>
    <dbReference type="NCBI Taxonomy" id="596912"/>
    <lineage>
        <taxon>Eukaryota</taxon>
        <taxon>Metazoa</taxon>
        <taxon>Ecdysozoa</taxon>
        <taxon>Arthropoda</taxon>
        <taxon>Hexapoda</taxon>
        <taxon>Insecta</taxon>
        <taxon>Pterygota</taxon>
        <taxon>Neoptera</taxon>
        <taxon>Endopterygota</taxon>
        <taxon>Hymenoptera</taxon>
        <taxon>Apocrita</taxon>
        <taxon>Aculeata</taxon>
        <taxon>Apoidea</taxon>
        <taxon>Anthophila</taxon>
        <taxon>Apidae</taxon>
        <taxon>Melipona</taxon>
    </lineage>
</organism>
<feature type="transmembrane region" description="Helical" evidence="1">
    <location>
        <begin position="259"/>
        <end position="283"/>
    </location>
</feature>
<feature type="transmembrane region" description="Helical" evidence="1">
    <location>
        <begin position="169"/>
        <end position="186"/>
    </location>
</feature>
<feature type="transmembrane region" description="Helical" evidence="1">
    <location>
        <begin position="86"/>
        <end position="104"/>
    </location>
</feature>
<dbReference type="AlphaFoldDB" id="A0A5C1XDB7"/>
<keyword evidence="1" id="KW-1133">Transmembrane helix</keyword>
<feature type="transmembrane region" description="Helical" evidence="1">
    <location>
        <begin position="29"/>
        <end position="47"/>
    </location>
</feature>
<sequence>MNKMIKFSIILLYMNFFLLMFNNNFLIKWIIYEFSMILMIFMLNFNNSNKMISILYYSISSISSIMFLFFMIINNNLMFSFINSKFLMNFFMLNMLLKLSMFPFHSWMIYCYEKSSWQQIFFLSTIMKFIPISFFCHFLSIWFYMLILLTLNSIFMSIYININFSLKKLIACSTSFNNTLMIMMFLTSMKQFIMFCIMYSMILYCLIYILKLSHSKLFIMLNMKYLNYLIKLWLLIYSMLPLMMTFMIKWNFLFEMMNFNIYMNMFILLYLMSSLLFLWKYLIIFKKISLKNSFYIYYKSNIKINLCLFIYSTLYLFMFIMFNLTNN</sequence>
<gene>
    <name evidence="2" type="primary">ND2</name>
</gene>
<keyword evidence="1" id="KW-0812">Transmembrane</keyword>
<evidence type="ECO:0000313" key="2">
    <source>
        <dbReference type="EMBL" id="QEN99345.1"/>
    </source>
</evidence>
<proteinExistence type="predicted"/>
<name>A0A5C1XDB7_9HYME</name>
<feature type="transmembrane region" description="Helical" evidence="1">
    <location>
        <begin position="232"/>
        <end position="253"/>
    </location>
</feature>
<feature type="transmembrane region" description="Helical" evidence="1">
    <location>
        <begin position="54"/>
        <end position="74"/>
    </location>
</feature>
<accession>A0A5C1XDB7</accession>
<keyword evidence="1" id="KW-0472">Membrane</keyword>
<protein>
    <submittedName>
        <fullName evidence="2">NADH dehydrogenase subunit 2</fullName>
    </submittedName>
</protein>
<dbReference type="EMBL" id="MH680930">
    <property type="protein sequence ID" value="QEN99345.1"/>
    <property type="molecule type" value="Genomic_DNA"/>
</dbReference>
<keyword evidence="2" id="KW-0496">Mitochondrion</keyword>
<feature type="transmembrane region" description="Helical" evidence="1">
    <location>
        <begin position="304"/>
        <end position="324"/>
    </location>
</feature>
<evidence type="ECO:0000256" key="1">
    <source>
        <dbReference type="SAM" id="Phobius"/>
    </source>
</evidence>
<geneLocation type="mitochondrion" evidence="2"/>
<reference evidence="2" key="1">
    <citation type="submission" date="2018-07" db="EMBL/GenBank/DDBJ databases">
        <title>Melipona fasciculata mitochondrion.</title>
        <authorList>
            <person name="da Silva G.R."/>
            <person name="Souza I.G.B."/>
            <person name="Prosdocimi F."/>
            <person name="Bentzen P."/>
            <person name="Diniz F.M."/>
        </authorList>
    </citation>
    <scope>NUCLEOTIDE SEQUENCE</scope>
    <source>
        <tissue evidence="2">Thorax</tissue>
    </source>
</reference>
<feature type="transmembrane region" description="Helical" evidence="1">
    <location>
        <begin position="192"/>
        <end position="211"/>
    </location>
</feature>